<name>A0A2C9D9E9_9HYPH</name>
<dbReference type="AlphaFoldDB" id="A0A2C9D9E9"/>
<sequence>MRSSQAFPARIFIPTPAGTVEILSITRRQAGGHARSVVLRDQSFEPLRMSGSYRAFTSDAGPLALADPDQQAAMYILQLTHDIDSGDSWNLPVLLAHLLRENHDSLADVLASVGKTDDMPLLFATGSLAFDPGRPLADQTFRAETYALENKMAAILSVIEKSGQPAFVLLPASAPESELAGAERLLTGSPARDRIRYHRCRNVGDALAALRASASTHGNDTKASKGSADTATRSPAGQQSPATATKAGSKASPSSSVWKKRSVLAGLVLVLMAAGGFAALQASWFGEPAGEDVAQEATSEPLPASRPPDPLPEPANATADETAADETASDASAPGSNASPSTAPDASPAPTLPEGFAIAALMAPEGASCFALMTSAIAARHQPLTVTTTEAGSEVTLPPGACGVALSMKPDWQIELSGAMKADLMNIGTRTVTAQGGPALVIQGYARASVVLGDRRISIAVIRLAGNGSHPAVQLDWL</sequence>
<dbReference type="RefSeq" id="WP_099557225.1">
    <property type="nucleotide sequence ID" value="NZ_LT960614.1"/>
</dbReference>
<proteinExistence type="predicted"/>
<feature type="region of interest" description="Disordered" evidence="1">
    <location>
        <begin position="291"/>
        <end position="350"/>
    </location>
</feature>
<dbReference type="KEGG" id="hdi:HDIA_3355"/>
<dbReference type="Proteomes" id="UP000223606">
    <property type="component" value="Chromosome 1"/>
</dbReference>
<accession>A0A2C9D9E9</accession>
<feature type="region of interest" description="Disordered" evidence="1">
    <location>
        <begin position="214"/>
        <end position="255"/>
    </location>
</feature>
<reference evidence="3" key="1">
    <citation type="submission" date="2017-09" db="EMBL/GenBank/DDBJ databases">
        <title>Genome sequence of Nannocystis excedens DSM 71.</title>
        <authorList>
            <person name="Blom J."/>
        </authorList>
    </citation>
    <scope>NUCLEOTIDE SEQUENCE [LARGE SCALE GENOMIC DNA]</scope>
    <source>
        <strain evidence="3">type strain: E19</strain>
    </source>
</reference>
<organism evidence="2 3">
    <name type="scientific">Hartmannibacter diazotrophicus</name>
    <dbReference type="NCBI Taxonomy" id="1482074"/>
    <lineage>
        <taxon>Bacteria</taxon>
        <taxon>Pseudomonadati</taxon>
        <taxon>Pseudomonadota</taxon>
        <taxon>Alphaproteobacteria</taxon>
        <taxon>Hyphomicrobiales</taxon>
        <taxon>Pleomorphomonadaceae</taxon>
        <taxon>Hartmannibacter</taxon>
    </lineage>
</organism>
<feature type="compositionally biased region" description="Polar residues" evidence="1">
    <location>
        <begin position="227"/>
        <end position="243"/>
    </location>
</feature>
<dbReference type="OrthoDB" id="8436543at2"/>
<evidence type="ECO:0000313" key="2">
    <source>
        <dbReference type="EMBL" id="SON56896.1"/>
    </source>
</evidence>
<dbReference type="EMBL" id="LT960614">
    <property type="protein sequence ID" value="SON56896.1"/>
    <property type="molecule type" value="Genomic_DNA"/>
</dbReference>
<gene>
    <name evidence="2" type="ORF">HDIA_3355</name>
</gene>
<evidence type="ECO:0000256" key="1">
    <source>
        <dbReference type="SAM" id="MobiDB-lite"/>
    </source>
</evidence>
<feature type="compositionally biased region" description="Pro residues" evidence="1">
    <location>
        <begin position="304"/>
        <end position="313"/>
    </location>
</feature>
<evidence type="ECO:0000313" key="3">
    <source>
        <dbReference type="Proteomes" id="UP000223606"/>
    </source>
</evidence>
<feature type="compositionally biased region" description="Low complexity" evidence="1">
    <location>
        <begin position="329"/>
        <end position="349"/>
    </location>
</feature>
<protein>
    <submittedName>
        <fullName evidence="2">Uncharacterized protein</fullName>
    </submittedName>
</protein>
<keyword evidence="3" id="KW-1185">Reference proteome</keyword>